<dbReference type="EMBL" id="LNQP01000074">
    <property type="protein sequence ID" value="KSU86631.1"/>
    <property type="molecule type" value="Genomic_DNA"/>
</dbReference>
<evidence type="ECO:0000313" key="3">
    <source>
        <dbReference type="EMBL" id="KSU86631.1"/>
    </source>
</evidence>
<evidence type="ECO:0008006" key="5">
    <source>
        <dbReference type="Google" id="ProtNLM"/>
    </source>
</evidence>
<evidence type="ECO:0000256" key="1">
    <source>
        <dbReference type="ARBA" id="ARBA00006547"/>
    </source>
</evidence>
<dbReference type="InterPro" id="IPR001447">
    <property type="entry name" value="Arylamine_N-AcTrfase"/>
</dbReference>
<dbReference type="AlphaFoldDB" id="A0A0V8JHV8"/>
<dbReference type="SUPFAM" id="SSF54001">
    <property type="entry name" value="Cysteine proteinases"/>
    <property type="match status" value="1"/>
</dbReference>
<keyword evidence="4" id="KW-1185">Reference proteome</keyword>
<name>A0A0V8JHV8_9BACI</name>
<dbReference type="Pfam" id="PF00797">
    <property type="entry name" value="Acetyltransf_2"/>
    <property type="match status" value="1"/>
</dbReference>
<evidence type="ECO:0000256" key="2">
    <source>
        <dbReference type="RuleBase" id="RU003452"/>
    </source>
</evidence>
<organism evidence="3 4">
    <name type="scientific">Priestia veravalensis</name>
    <dbReference type="NCBI Taxonomy" id="1414648"/>
    <lineage>
        <taxon>Bacteria</taxon>
        <taxon>Bacillati</taxon>
        <taxon>Bacillota</taxon>
        <taxon>Bacilli</taxon>
        <taxon>Bacillales</taxon>
        <taxon>Bacillaceae</taxon>
        <taxon>Priestia</taxon>
    </lineage>
</organism>
<dbReference type="InterPro" id="IPR038765">
    <property type="entry name" value="Papain-like_cys_pep_sf"/>
</dbReference>
<dbReference type="Gene3D" id="3.30.2140.20">
    <property type="match status" value="1"/>
</dbReference>
<reference evidence="3 4" key="1">
    <citation type="submission" date="2015-11" db="EMBL/GenBank/DDBJ databases">
        <title>Bacillus caseinolyticus sp nov.</title>
        <authorList>
            <person name="Dastager S.G."/>
            <person name="Mawlankar R."/>
        </authorList>
    </citation>
    <scope>NUCLEOTIDE SEQUENCE [LARGE SCALE GENOMIC DNA]</scope>
    <source>
        <strain evidence="3 4">SGD-V-76</strain>
    </source>
</reference>
<dbReference type="RefSeq" id="WP_025909978.1">
    <property type="nucleotide sequence ID" value="NZ_KQ758689.1"/>
</dbReference>
<evidence type="ECO:0000313" key="4">
    <source>
        <dbReference type="Proteomes" id="UP000053681"/>
    </source>
</evidence>
<gene>
    <name evidence="3" type="ORF">AS180_17565</name>
</gene>
<dbReference type="PANTHER" id="PTHR11786:SF0">
    <property type="entry name" value="ARYLAMINE N-ACETYLTRANSFERASE 4-RELATED"/>
    <property type="match status" value="1"/>
</dbReference>
<protein>
    <recommendedName>
        <fullName evidence="5">Arylamine N-acetyltransferase</fullName>
    </recommendedName>
</protein>
<dbReference type="InterPro" id="IPR053710">
    <property type="entry name" value="Arylamine_NAT_domain_sf"/>
</dbReference>
<comment type="similarity">
    <text evidence="1 2">Belongs to the arylamine N-acetyltransferase family.</text>
</comment>
<proteinExistence type="inferred from homology"/>
<dbReference type="GO" id="GO:0016407">
    <property type="term" value="F:acetyltransferase activity"/>
    <property type="evidence" value="ECO:0007669"/>
    <property type="project" value="InterPro"/>
</dbReference>
<sequence>MVHIQQFLQHIHAHLQTDQTSLLKHIHKQSVLTIPFENLDIHLNKPLSMNPEHVFDKVVRNKRGGLCFETNSLLYAILTQLGFKVTLISAAFWNETQESWNKDCTHLALCVEVDAKSYLADIGIGGGFFEPLLIEDRHTYKDNNGEYRVLNRHDEWIVQEKNSDWQDLFKFSLQSRKLDDFYTACRYYEHDPTSFFRQKKLCSVATEDGKVSLSSNTLKITKGLEKVKTPITSDDQFRKELKKYFQIVL</sequence>
<accession>A0A0V8JHV8</accession>
<dbReference type="Proteomes" id="UP000053681">
    <property type="component" value="Unassembled WGS sequence"/>
</dbReference>
<dbReference type="PANTHER" id="PTHR11786">
    <property type="entry name" value="N-HYDROXYARYLAMINE O-ACETYLTRANSFERASE"/>
    <property type="match status" value="1"/>
</dbReference>
<comment type="caution">
    <text evidence="3">The sequence shown here is derived from an EMBL/GenBank/DDBJ whole genome shotgun (WGS) entry which is preliminary data.</text>
</comment>
<dbReference type="PRINTS" id="PR01543">
    <property type="entry name" value="ANATRNSFRASE"/>
</dbReference>